<name>A0A7M2YZQ2_9ACTN</name>
<comment type="caution">
    <text evidence="2">The sequence shown here is derived from an EMBL/GenBank/DDBJ whole genome shotgun (WGS) entry which is preliminary data.</text>
</comment>
<dbReference type="Proteomes" id="UP000254134">
    <property type="component" value="Unassembled WGS sequence"/>
</dbReference>
<reference evidence="3" key="2">
    <citation type="journal article" date="2019" name="MicrobiologyOpen">
        <title>High-quality draft genome sequence of Gaiella occulta isolated from a 150 meter deep mineral water borehole and comparison with the genome sequences of other deep-branching lineages of the phylum Actinobacteria.</title>
        <authorList>
            <person name="Severino R."/>
            <person name="Froufe H.J.C."/>
            <person name="Barroso C."/>
            <person name="Albuquerque L."/>
            <person name="Lobo-da-Cunha A."/>
            <person name="da Costa M.S."/>
            <person name="Egas C."/>
        </authorList>
    </citation>
    <scope>NUCLEOTIDE SEQUENCE [LARGE SCALE GENOMIC DNA]</scope>
    <source>
        <strain evidence="3">F2-233</strain>
    </source>
</reference>
<reference evidence="2 3" key="1">
    <citation type="submission" date="2018-07" db="EMBL/GenBank/DDBJ databases">
        <title>High-quality-draft genome sequence of Gaiella occulta.</title>
        <authorList>
            <person name="Severino R."/>
            <person name="Froufe H.J.C."/>
            <person name="Rainey F.A."/>
            <person name="Barroso C."/>
            <person name="Albuquerque L."/>
            <person name="Lobo-Da-Cunha A."/>
            <person name="Da Costa M.S."/>
            <person name="Egas C."/>
        </authorList>
    </citation>
    <scope>NUCLEOTIDE SEQUENCE [LARGE SCALE GENOMIC DNA]</scope>
    <source>
        <strain evidence="2 3">F2-233</strain>
    </source>
</reference>
<evidence type="ECO:0000313" key="2">
    <source>
        <dbReference type="EMBL" id="RDI75348.1"/>
    </source>
</evidence>
<evidence type="ECO:0000256" key="1">
    <source>
        <dbReference type="SAM" id="MobiDB-lite"/>
    </source>
</evidence>
<feature type="compositionally biased region" description="Basic and acidic residues" evidence="1">
    <location>
        <begin position="129"/>
        <end position="170"/>
    </location>
</feature>
<keyword evidence="3" id="KW-1185">Reference proteome</keyword>
<feature type="region of interest" description="Disordered" evidence="1">
    <location>
        <begin position="127"/>
        <end position="183"/>
    </location>
</feature>
<dbReference type="EMBL" id="QQZY01000002">
    <property type="protein sequence ID" value="RDI75348.1"/>
    <property type="molecule type" value="Genomic_DNA"/>
</dbReference>
<evidence type="ECO:0000313" key="3">
    <source>
        <dbReference type="Proteomes" id="UP000254134"/>
    </source>
</evidence>
<dbReference type="AlphaFoldDB" id="A0A7M2YZQ2"/>
<proteinExistence type="predicted"/>
<dbReference type="RefSeq" id="WP_114795561.1">
    <property type="nucleotide sequence ID" value="NZ_QQZY01000002.1"/>
</dbReference>
<dbReference type="OrthoDB" id="5118233at2"/>
<protein>
    <submittedName>
        <fullName evidence="2">Uncharacterized protein</fullName>
    </submittedName>
</protein>
<sequence length="183" mass="21089">MADELEIEFYADVNGRVPFREWLDKLNEPKRLAMIAATERILVKLGPGVCGSEWGRKLGASIFEFRVRHTLEEIKAMFPEQPELGAKVAAEVVSRRGEKAKKSPTKIVLRAFCHLRPGGKILLILGGYDKGEDPSPRRQQKEIENARKRLKELQIREAREKKEAQRRGEAPPKQPSRNRRRRR</sequence>
<accession>A0A7M2YZQ2</accession>
<gene>
    <name evidence="2" type="ORF">Gocc_1146</name>
</gene>
<organism evidence="2 3">
    <name type="scientific">Gaiella occulta</name>
    <dbReference type="NCBI Taxonomy" id="1002870"/>
    <lineage>
        <taxon>Bacteria</taxon>
        <taxon>Bacillati</taxon>
        <taxon>Actinomycetota</taxon>
        <taxon>Thermoleophilia</taxon>
        <taxon>Gaiellales</taxon>
        <taxon>Gaiellaceae</taxon>
        <taxon>Gaiella</taxon>
    </lineage>
</organism>